<feature type="transmembrane region" description="Helical" evidence="1">
    <location>
        <begin position="12"/>
        <end position="32"/>
    </location>
</feature>
<dbReference type="AlphaFoldDB" id="A0A7J6M415"/>
<dbReference type="Proteomes" id="UP000572268">
    <property type="component" value="Unassembled WGS sequence"/>
</dbReference>
<keyword evidence="1" id="KW-1133">Transmembrane helix</keyword>
<protein>
    <submittedName>
        <fullName evidence="2">Uncharacterized protein</fullName>
    </submittedName>
</protein>
<proteinExistence type="predicted"/>
<accession>A0A7J6M415</accession>
<gene>
    <name evidence="2" type="ORF">FOL46_003445</name>
</gene>
<comment type="caution">
    <text evidence="2">The sequence shown here is derived from an EMBL/GenBank/DDBJ whole genome shotgun (WGS) entry which is preliminary data.</text>
</comment>
<reference evidence="2 3" key="1">
    <citation type="submission" date="2020-04" db="EMBL/GenBank/DDBJ databases">
        <title>Perkinsus olseni comparative genomics.</title>
        <authorList>
            <person name="Bogema D.R."/>
        </authorList>
    </citation>
    <scope>NUCLEOTIDE SEQUENCE [LARGE SCALE GENOMIC DNA]</scope>
    <source>
        <strain evidence="2">ATCC PRA-31</strain>
    </source>
</reference>
<evidence type="ECO:0000313" key="3">
    <source>
        <dbReference type="Proteomes" id="UP000572268"/>
    </source>
</evidence>
<keyword evidence="1" id="KW-0472">Membrane</keyword>
<organism evidence="2 3">
    <name type="scientific">Perkinsus olseni</name>
    <name type="common">Perkinsus atlanticus</name>
    <dbReference type="NCBI Taxonomy" id="32597"/>
    <lineage>
        <taxon>Eukaryota</taxon>
        <taxon>Sar</taxon>
        <taxon>Alveolata</taxon>
        <taxon>Perkinsozoa</taxon>
        <taxon>Perkinsea</taxon>
        <taxon>Perkinsida</taxon>
        <taxon>Perkinsidae</taxon>
        <taxon>Perkinsus</taxon>
    </lineage>
</organism>
<evidence type="ECO:0000313" key="2">
    <source>
        <dbReference type="EMBL" id="KAF4665831.1"/>
    </source>
</evidence>
<dbReference type="EMBL" id="JABANN010000221">
    <property type="protein sequence ID" value="KAF4665831.1"/>
    <property type="molecule type" value="Genomic_DNA"/>
</dbReference>
<evidence type="ECO:0000256" key="1">
    <source>
        <dbReference type="SAM" id="Phobius"/>
    </source>
</evidence>
<keyword evidence="1" id="KW-0812">Transmembrane</keyword>
<name>A0A7J6M415_PEROL</name>
<sequence length="680" mass="76616">MLRRWQLLLLSPRRITFVVVVVVLLAVIQIYLTSGSFMVHFEPRIPPPMQKVSNGLHMLHRAGRPARSLTNETSGRPQWVDYVAPGVGNPESPWTSIQCVGWRRNRSCAFDRLYYDSTINNFVIVLPGNDLGNVKKAAYTGGAFDFNGADVFNNQTDTGTPVTETSVREILNGVSSDAKDRKEAVPFHPQILFFKDESVFVQWKRRKQRNFFSWLTGSPEPQLVSGTSLHWQFFGALNPGHFLYDSFYPAWVTAVRFGHTFDALNMVPLGDDGSKRARGIFWSVPYWTVLESFGRGAVFLTTDLKSPLTVFSRLLVGSRFMGHRNPQRSMAMPGSYSYENALFWFGQRLLAGFDLAPWPKPELHVADADPDEKCRGVITDNKRFDEEMKSMLKDIAANSAALLDCDITFLEWEDHSFAEQLDIIGRSHLYISSTGTGLTRCHLTKPGGVVVHLGSMELLGDPQRYQVSYRDVHFATGSSHLGSVYYPRRLWNIYGRLQREGIIDTIQRGVELMRSGFSIPRPYADGLSPTSDIWERYCESTDDNCKAMVDVQNGNFEPGQPHSKDTYMCEYCSWADYFELAPMWSPIGCRDGDSTVHCPLDHHLYRSAMDADHVAFDPDCYNSKVGELQVAKHEVLKSAAAKLKKNVEELSPSEAVAAMLEVEPPECPFKQPSQPPPCAC</sequence>